<dbReference type="SMART" id="SM00283">
    <property type="entry name" value="MA"/>
    <property type="match status" value="1"/>
</dbReference>
<evidence type="ECO:0000313" key="12">
    <source>
        <dbReference type="EMBL" id="NIA69582.1"/>
    </source>
</evidence>
<dbReference type="Gene3D" id="6.10.340.10">
    <property type="match status" value="1"/>
</dbReference>
<dbReference type="GO" id="GO:0005886">
    <property type="term" value="C:plasma membrane"/>
    <property type="evidence" value="ECO:0007669"/>
    <property type="project" value="UniProtKB-SubCell"/>
</dbReference>
<evidence type="ECO:0000259" key="11">
    <source>
        <dbReference type="PROSITE" id="PS51753"/>
    </source>
</evidence>
<dbReference type="RefSeq" id="WP_167225321.1">
    <property type="nucleotide sequence ID" value="NZ_JAAQPH010000009.1"/>
</dbReference>
<comment type="similarity">
    <text evidence="4">Belongs to the methyl-accepting chemotaxis (MCP) protein family.</text>
</comment>
<keyword evidence="7" id="KW-1133">Transmembrane helix</keyword>
<keyword evidence="7" id="KW-0472">Membrane</keyword>
<dbReference type="Proteomes" id="UP000761264">
    <property type="component" value="Unassembled WGS sequence"/>
</dbReference>
<feature type="domain" description="Methyl-accepting transducer" evidence="8">
    <location>
        <begin position="412"/>
        <end position="634"/>
    </location>
</feature>
<dbReference type="InterPro" id="IPR000727">
    <property type="entry name" value="T_SNARE_dom"/>
</dbReference>
<feature type="compositionally biased region" description="Low complexity" evidence="6">
    <location>
        <begin position="451"/>
        <end position="466"/>
    </location>
</feature>
<dbReference type="AlphaFoldDB" id="A0A967K907"/>
<dbReference type="CDD" id="cd06225">
    <property type="entry name" value="HAMP"/>
    <property type="match status" value="1"/>
</dbReference>
<dbReference type="InterPro" id="IPR003660">
    <property type="entry name" value="HAMP_dom"/>
</dbReference>
<feature type="transmembrane region" description="Helical" evidence="7">
    <location>
        <begin position="299"/>
        <end position="321"/>
    </location>
</feature>
<evidence type="ECO:0000259" key="9">
    <source>
        <dbReference type="PROSITE" id="PS50192"/>
    </source>
</evidence>
<dbReference type="Pfam" id="PF00015">
    <property type="entry name" value="MCPsignal"/>
    <property type="match status" value="1"/>
</dbReference>
<dbReference type="Pfam" id="PF00672">
    <property type="entry name" value="HAMP"/>
    <property type="match status" value="1"/>
</dbReference>
<keyword evidence="7" id="KW-0812">Transmembrane</keyword>
<dbReference type="InterPro" id="IPR004089">
    <property type="entry name" value="MCPsignal_dom"/>
</dbReference>
<dbReference type="SUPFAM" id="SSF58104">
    <property type="entry name" value="Methyl-accepting chemotaxis protein (MCP) signaling domain"/>
    <property type="match status" value="1"/>
</dbReference>
<organism evidence="12 13">
    <name type="scientific">Pelagibius litoralis</name>
    <dbReference type="NCBI Taxonomy" id="374515"/>
    <lineage>
        <taxon>Bacteria</taxon>
        <taxon>Pseudomonadati</taxon>
        <taxon>Pseudomonadota</taxon>
        <taxon>Alphaproteobacteria</taxon>
        <taxon>Rhodospirillales</taxon>
        <taxon>Rhodovibrionaceae</taxon>
        <taxon>Pelagibius</taxon>
    </lineage>
</organism>
<evidence type="ECO:0000256" key="7">
    <source>
        <dbReference type="SAM" id="Phobius"/>
    </source>
</evidence>
<name>A0A967K907_9PROT</name>
<dbReference type="InterPro" id="IPR032255">
    <property type="entry name" value="HBM"/>
</dbReference>
<feature type="domain" description="HBM" evidence="11">
    <location>
        <begin position="44"/>
        <end position="284"/>
    </location>
</feature>
<evidence type="ECO:0000256" key="3">
    <source>
        <dbReference type="ARBA" id="ARBA00023224"/>
    </source>
</evidence>
<accession>A0A967K907</accession>
<feature type="domain" description="T-SNARE coiled-coil homology" evidence="9">
    <location>
        <begin position="564"/>
        <end position="626"/>
    </location>
</feature>
<evidence type="ECO:0000259" key="10">
    <source>
        <dbReference type="PROSITE" id="PS50885"/>
    </source>
</evidence>
<gene>
    <name evidence="12" type="ORF">HBA54_13350</name>
</gene>
<dbReference type="PROSITE" id="PS50111">
    <property type="entry name" value="CHEMOTAXIS_TRANSDUC_2"/>
    <property type="match status" value="1"/>
</dbReference>
<evidence type="ECO:0000256" key="4">
    <source>
        <dbReference type="ARBA" id="ARBA00029447"/>
    </source>
</evidence>
<protein>
    <submittedName>
        <fullName evidence="12">HAMP domain-containing protein</fullName>
    </submittedName>
</protein>
<feature type="region of interest" description="Disordered" evidence="6">
    <location>
        <begin position="451"/>
        <end position="486"/>
    </location>
</feature>
<dbReference type="PROSITE" id="PS50192">
    <property type="entry name" value="T_SNARE"/>
    <property type="match status" value="1"/>
</dbReference>
<feature type="domain" description="HAMP" evidence="10">
    <location>
        <begin position="318"/>
        <end position="371"/>
    </location>
</feature>
<keyword evidence="2" id="KW-0997">Cell inner membrane</keyword>
<dbReference type="SMART" id="SM00304">
    <property type="entry name" value="HAMP"/>
    <property type="match status" value="1"/>
</dbReference>
<dbReference type="PROSITE" id="PS50885">
    <property type="entry name" value="HAMP"/>
    <property type="match status" value="1"/>
</dbReference>
<dbReference type="GO" id="GO:0007165">
    <property type="term" value="P:signal transduction"/>
    <property type="evidence" value="ECO:0007669"/>
    <property type="project" value="UniProtKB-KW"/>
</dbReference>
<keyword evidence="13" id="KW-1185">Reference proteome</keyword>
<sequence>MNNIKISSRVFGGFGLILVMLTTVAGLSIYSLDVANSTFTEYRTLARQANAVGRVQANLLMTRMNVKNFIISKSKENADAVFHFEKKTVDLIEEAEELVSDPDRLALLEGMKGRMEEYRVHFENVIALNDKRNQIVNEVLNQIGPQIEKDLTAVMQSAYADGDAEAAFTAGMVLRNLLLARLYATKFLVDNKQESYDRVMKEFSELGELSGDLLASLQNPRRRQLATAVVENVKIYRDSFDEVNRVINERNGVIKGELDQIGPEVAKGIEDYKLSVKGRQDQIGPEASAAMQQAEIVDAIISLISLVLGVLIAWVIGMGISRPINRMTSSMTELAKGNKAIEIPSLGQKDELGAMAEAVQVFKENAMEVDRLAAERVEQEKKAEAEKRQAMNDLANDFEASVKEVVDTVSSASTEIKNSAQNLTGAAEDATSKSTAVAAAAEQATANVQTVAASSEEMSSSISEIARQVTESTRSTGEAKNEVEETDNVVRELASAAQKIGEVVTLISDIAEQTNLLALNATIEAARAGEAGKGFAVVASEVKSLAQQTAKATEEIAQQIDSVQSTTESAVQAIGRIKDTIVKVDEIAGSISAAIEEQTAAVSEISTSTQQAATGTQEVSSNIGDVQKGAEETGTAARAALEAATGLSQQSVELNKKVEEFLTRIRAA</sequence>
<comment type="subcellular location">
    <subcellularLocation>
        <location evidence="1">Cell inner membrane</location>
        <topology evidence="1">Multi-pass membrane protein</topology>
    </subcellularLocation>
</comment>
<evidence type="ECO:0000313" key="13">
    <source>
        <dbReference type="Proteomes" id="UP000761264"/>
    </source>
</evidence>
<reference evidence="12" key="1">
    <citation type="submission" date="2020-03" db="EMBL/GenBank/DDBJ databases">
        <title>Genome of Pelagibius litoralis DSM 21314T.</title>
        <authorList>
            <person name="Wang G."/>
        </authorList>
    </citation>
    <scope>NUCLEOTIDE SEQUENCE</scope>
    <source>
        <strain evidence="12">DSM 21314</strain>
    </source>
</reference>
<evidence type="ECO:0000256" key="6">
    <source>
        <dbReference type="SAM" id="MobiDB-lite"/>
    </source>
</evidence>
<dbReference type="Gene3D" id="1.10.287.950">
    <property type="entry name" value="Methyl-accepting chemotaxis protein"/>
    <property type="match status" value="1"/>
</dbReference>
<keyword evidence="3 5" id="KW-0807">Transducer</keyword>
<dbReference type="SMART" id="SM01358">
    <property type="entry name" value="HBM"/>
    <property type="match status" value="1"/>
</dbReference>
<dbReference type="InterPro" id="IPR024478">
    <property type="entry name" value="HlyB_4HB_MCP"/>
</dbReference>
<dbReference type="PROSITE" id="PS51753">
    <property type="entry name" value="HBM"/>
    <property type="match status" value="1"/>
</dbReference>
<dbReference type="PANTHER" id="PTHR32089">
    <property type="entry name" value="METHYL-ACCEPTING CHEMOTAXIS PROTEIN MCPB"/>
    <property type="match status" value="1"/>
</dbReference>
<evidence type="ECO:0000256" key="2">
    <source>
        <dbReference type="ARBA" id="ARBA00022519"/>
    </source>
</evidence>
<evidence type="ECO:0000256" key="1">
    <source>
        <dbReference type="ARBA" id="ARBA00004429"/>
    </source>
</evidence>
<evidence type="ECO:0000256" key="5">
    <source>
        <dbReference type="PROSITE-ProRule" id="PRU00284"/>
    </source>
</evidence>
<dbReference type="EMBL" id="JAAQPH010000009">
    <property type="protein sequence ID" value="NIA69582.1"/>
    <property type="molecule type" value="Genomic_DNA"/>
</dbReference>
<keyword evidence="2" id="KW-1003">Cell membrane</keyword>
<evidence type="ECO:0000259" key="8">
    <source>
        <dbReference type="PROSITE" id="PS50111"/>
    </source>
</evidence>
<dbReference type="PANTHER" id="PTHR32089:SF112">
    <property type="entry name" value="LYSOZYME-LIKE PROTEIN-RELATED"/>
    <property type="match status" value="1"/>
</dbReference>
<proteinExistence type="inferred from homology"/>
<dbReference type="Pfam" id="PF12729">
    <property type="entry name" value="4HB_MCP_1"/>
    <property type="match status" value="1"/>
</dbReference>
<comment type="caution">
    <text evidence="12">The sequence shown here is derived from an EMBL/GenBank/DDBJ whole genome shotgun (WGS) entry which is preliminary data.</text>
</comment>